<protein>
    <submittedName>
        <fullName evidence="1">Uncharacterized protein</fullName>
    </submittedName>
</protein>
<proteinExistence type="predicted"/>
<dbReference type="RefSeq" id="WP_012998714.1">
    <property type="nucleotide sequence ID" value="NC_013929.1"/>
</dbReference>
<evidence type="ECO:0000313" key="2">
    <source>
        <dbReference type="Proteomes" id="UP000001444"/>
    </source>
</evidence>
<organism evidence="1 2">
    <name type="scientific">Streptomyces scabiei (strain 87.22)</name>
    <dbReference type="NCBI Taxonomy" id="680198"/>
    <lineage>
        <taxon>Bacteria</taxon>
        <taxon>Bacillati</taxon>
        <taxon>Actinomycetota</taxon>
        <taxon>Actinomycetes</taxon>
        <taxon>Kitasatosporales</taxon>
        <taxon>Streptomycetaceae</taxon>
        <taxon>Streptomyces</taxon>
    </lineage>
</organism>
<name>C9YYS5_STRSW</name>
<dbReference type="AlphaFoldDB" id="C9YYS5"/>
<dbReference type="KEGG" id="scb:SCAB_7941"/>
<keyword evidence="2" id="KW-1185">Reference proteome</keyword>
<dbReference type="GeneID" id="69054939"/>
<dbReference type="Proteomes" id="UP000001444">
    <property type="component" value="Chromosome"/>
</dbReference>
<evidence type="ECO:0000313" key="1">
    <source>
        <dbReference type="EMBL" id="CBG67980.1"/>
    </source>
</evidence>
<gene>
    <name evidence="1" type="ordered locus">SCAB_7941</name>
</gene>
<accession>C9YYS5</accession>
<dbReference type="STRING" id="680198.SCAB_7941"/>
<sequence>MTADADTTGTPPGRYVLFDHLLGVPLPGGPLMGVLRRGRLRLPPRRLRHGPDPGEQPVSAVIAVRPARPLLKRLLPGARHRTPAGPG</sequence>
<dbReference type="HOGENOM" id="CLU_2482070_0_0_11"/>
<reference evidence="1 2" key="1">
    <citation type="journal article" date="2010" name="Mol. Plant Microbe Interact.">
        <title>Streptomyces scabies 87-22 contains a coronafacic acid-like biosynthetic cluster that contributes to plant-microbe interactions.</title>
        <authorList>
            <person name="Bignell D.R."/>
            <person name="Seipke R.F."/>
            <person name="Huguet-Tapia J.C."/>
            <person name="Chambers A.H."/>
            <person name="Parry R.J."/>
            <person name="Loria R."/>
        </authorList>
    </citation>
    <scope>NUCLEOTIDE SEQUENCE [LARGE SCALE GENOMIC DNA]</scope>
    <source>
        <strain evidence="1 2">87.22</strain>
    </source>
</reference>
<dbReference type="EMBL" id="FN554889">
    <property type="protein sequence ID" value="CBG67980.1"/>
    <property type="molecule type" value="Genomic_DNA"/>
</dbReference>